<dbReference type="Proteomes" id="UP000768462">
    <property type="component" value="Unassembled WGS sequence"/>
</dbReference>
<gene>
    <name evidence="3" type="ORF">E7215_07915</name>
    <name evidence="2" type="ORF">IO99_11005</name>
</gene>
<comment type="caution">
    <text evidence="2">The sequence shown here is derived from an EMBL/GenBank/DDBJ whole genome shotgun (WGS) entry which is preliminary data.</text>
</comment>
<dbReference type="Proteomes" id="UP000028542">
    <property type="component" value="Unassembled WGS sequence"/>
</dbReference>
<dbReference type="RefSeq" id="WP_035133185.1">
    <property type="nucleotide sequence ID" value="NZ_JPMD01000026.1"/>
</dbReference>
<dbReference type="EMBL" id="JPMD01000026">
    <property type="protein sequence ID" value="KEZ86060.1"/>
    <property type="molecule type" value="Genomic_DNA"/>
</dbReference>
<organism evidence="2 4">
    <name type="scientific">Clostridium sulfidigenes</name>
    <dbReference type="NCBI Taxonomy" id="318464"/>
    <lineage>
        <taxon>Bacteria</taxon>
        <taxon>Bacillati</taxon>
        <taxon>Bacillota</taxon>
        <taxon>Clostridia</taxon>
        <taxon>Eubacteriales</taxon>
        <taxon>Clostridiaceae</taxon>
        <taxon>Clostridium</taxon>
    </lineage>
</organism>
<sequence length="65" mass="7473">MNLKSEHHSLLNNNPGTIERDLGREVRNKVSDNELKSEANTKRNKESIENSIEKGEGYLYNTLED</sequence>
<reference evidence="2 4" key="1">
    <citation type="submission" date="2014-07" db="EMBL/GenBank/DDBJ databases">
        <title>Draft genome of Clostridium sulfidigenes 113A isolated from sediments associated with methane hydrate from Krishna Godavari basin.</title>
        <authorList>
            <person name="Honkalas V.S."/>
            <person name="Dabir A.P."/>
            <person name="Arora P."/>
            <person name="Dhakephalkar P.K."/>
        </authorList>
    </citation>
    <scope>NUCLEOTIDE SEQUENCE [LARGE SCALE GENOMIC DNA]</scope>
    <source>
        <strain evidence="2 4">113A</strain>
    </source>
</reference>
<feature type="region of interest" description="Disordered" evidence="1">
    <location>
        <begin position="1"/>
        <end position="48"/>
    </location>
</feature>
<reference evidence="3" key="2">
    <citation type="submission" date="2019-04" db="EMBL/GenBank/DDBJ databases">
        <title>Evolution of Biomass-Degrading Anaerobic Consortia Revealed by Metagenomics.</title>
        <authorList>
            <person name="Peng X."/>
        </authorList>
    </citation>
    <scope>NUCLEOTIDE SEQUENCE</scope>
    <source>
        <strain evidence="3">SIG254</strain>
    </source>
</reference>
<protein>
    <submittedName>
        <fullName evidence="2">Uncharacterized protein</fullName>
    </submittedName>
</protein>
<proteinExistence type="predicted"/>
<keyword evidence="4" id="KW-1185">Reference proteome</keyword>
<accession>A0A084JAS6</accession>
<evidence type="ECO:0000313" key="3">
    <source>
        <dbReference type="EMBL" id="MBE6060082.1"/>
    </source>
</evidence>
<dbReference type="EMBL" id="SVCM01000086">
    <property type="protein sequence ID" value="MBE6060082.1"/>
    <property type="molecule type" value="Genomic_DNA"/>
</dbReference>
<dbReference type="AlphaFoldDB" id="A0A084JAS6"/>
<evidence type="ECO:0000313" key="2">
    <source>
        <dbReference type="EMBL" id="KEZ86060.1"/>
    </source>
</evidence>
<feature type="compositionally biased region" description="Basic and acidic residues" evidence="1">
    <location>
        <begin position="18"/>
        <end position="48"/>
    </location>
</feature>
<name>A0A084JAS6_9CLOT</name>
<evidence type="ECO:0000256" key="1">
    <source>
        <dbReference type="SAM" id="MobiDB-lite"/>
    </source>
</evidence>
<evidence type="ECO:0000313" key="4">
    <source>
        <dbReference type="Proteomes" id="UP000028542"/>
    </source>
</evidence>